<dbReference type="AlphaFoldDB" id="A0A161JM71"/>
<evidence type="ECO:0000313" key="3">
    <source>
        <dbReference type="Proteomes" id="UP000218288"/>
    </source>
</evidence>
<dbReference type="InterPro" id="IPR006437">
    <property type="entry name" value="Phage_terminase_lsu"/>
</dbReference>
<dbReference type="Gene3D" id="3.30.420.280">
    <property type="match status" value="1"/>
</dbReference>
<name>A0A161JM71_9HYPH</name>
<dbReference type="Gene3D" id="3.40.50.300">
    <property type="entry name" value="P-loop containing nucleotide triphosphate hydrolases"/>
    <property type="match status" value="1"/>
</dbReference>
<dbReference type="PANTHER" id="PTHR39184:SF1">
    <property type="entry name" value="PBSX PHAGE TERMINASE LARGE SUBUNIT"/>
    <property type="match status" value="1"/>
</dbReference>
<protein>
    <submittedName>
        <fullName evidence="2">PBSX family phage terminase large subunit</fullName>
    </submittedName>
</protein>
<accession>A0A161JM71</accession>
<evidence type="ECO:0000313" key="2">
    <source>
        <dbReference type="EMBL" id="BAU91168.1"/>
    </source>
</evidence>
<organism evidence="2 3">
    <name type="scientific">Methylorubrum populi</name>
    <dbReference type="NCBI Taxonomy" id="223967"/>
    <lineage>
        <taxon>Bacteria</taxon>
        <taxon>Pseudomonadati</taxon>
        <taxon>Pseudomonadota</taxon>
        <taxon>Alphaproteobacteria</taxon>
        <taxon>Hyphomicrobiales</taxon>
        <taxon>Methylobacteriaceae</taxon>
        <taxon>Methylorubrum</taxon>
    </lineage>
</organism>
<sequence>MAVEFPERLDFLFEPARYKVAYGGRGGAKSWGFGRALLIMGAQRPIRVLCAREFQNSIAESAHALLGQQIDLLGLSGFYQVQEKRILGANGTEFIFKGLRHNVASVKSTEGIDVCWVEEARTVSKTSWDVLIPTIRKEGSEIWISFNPELEEDETYKRFVKNPPTGAKVVKIGWQDNPWFPDVLKQEALDLKARDPAAYLTVWDGHCKVVLDGAIYANEIMAATEANRFTRVPYDGTKPVHTFWDLGRADMTAIWFAQVVGFEFRIVDYYQNRGHALGHYLKHLQGRPYVYGDHWLPHDATNELLGSERTIAQQMEAAGFKVRITPKLGVAEGINAARTLFSRCWFDADACSDGLQCLRNYRYDVDANTGQFSKYPLHDWASHGADAFRYLAVALQEPTAPLKIGSANGRRRGGWMGA</sequence>
<dbReference type="EMBL" id="AP014809">
    <property type="protein sequence ID" value="BAU91168.1"/>
    <property type="molecule type" value="Genomic_DNA"/>
</dbReference>
<dbReference type="Proteomes" id="UP000218288">
    <property type="component" value="Chromosome"/>
</dbReference>
<evidence type="ECO:0000259" key="1">
    <source>
        <dbReference type="Pfam" id="PF04466"/>
    </source>
</evidence>
<dbReference type="InterPro" id="IPR027417">
    <property type="entry name" value="P-loop_NTPase"/>
</dbReference>
<feature type="domain" description="Phage terminase large subunit N-terminal" evidence="1">
    <location>
        <begin position="17"/>
        <end position="206"/>
    </location>
</feature>
<dbReference type="InterPro" id="IPR035412">
    <property type="entry name" value="Terminase_L_N"/>
</dbReference>
<dbReference type="InterPro" id="IPR052380">
    <property type="entry name" value="Viral_DNA_packaging_terminase"/>
</dbReference>
<dbReference type="NCBIfam" id="TIGR01547">
    <property type="entry name" value="phage_term_2"/>
    <property type="match status" value="1"/>
</dbReference>
<reference evidence="2 3" key="1">
    <citation type="journal article" date="2016" name="Genome Announc.">
        <title>Complete Genome Sequence of Methylobacterium populi P-1M, Isolated from Pink-Pigmented Household Biofilm.</title>
        <authorList>
            <person name="Morohoshi T."/>
            <person name="Ikeda T."/>
        </authorList>
    </citation>
    <scope>NUCLEOTIDE SEQUENCE [LARGE SCALE GENOMIC DNA]</scope>
    <source>
        <strain evidence="2 3">P-1M</strain>
    </source>
</reference>
<dbReference type="Pfam" id="PF04466">
    <property type="entry name" value="Terminase_3"/>
    <property type="match status" value="1"/>
</dbReference>
<gene>
    <name evidence="2" type="ORF">MPPM_2563</name>
</gene>
<proteinExistence type="predicted"/>
<dbReference type="PANTHER" id="PTHR39184">
    <property type="match status" value="1"/>
</dbReference>
<dbReference type="RefSeq" id="WP_244573550.1">
    <property type="nucleotide sequence ID" value="NZ_AP014809.1"/>
</dbReference>